<keyword evidence="3 4" id="KW-0456">Lyase</keyword>
<dbReference type="HAMAP" id="MF_00434">
    <property type="entry name" value="Pterin_4_alpha"/>
    <property type="match status" value="1"/>
</dbReference>
<dbReference type="AlphaFoldDB" id="A0A840MLT4"/>
<sequence length="96" mass="11118">MLERLTPEQSQRLVSELPGWALTNDGKGMVKQFVFADFKAAFAFMTQVALQAEVMNHHPEWRNVYNRVEIVLTTHDVDGLSTRDRDLADYIEHITR</sequence>
<dbReference type="InterPro" id="IPR001533">
    <property type="entry name" value="Pterin_deHydtase"/>
</dbReference>
<accession>A0A840MLT4</accession>
<dbReference type="Gene3D" id="3.30.1360.20">
    <property type="entry name" value="Transcriptional coactivator/pterin dehydratase"/>
    <property type="match status" value="1"/>
</dbReference>
<comment type="caution">
    <text evidence="5">The sequence shown here is derived from an EMBL/GenBank/DDBJ whole genome shotgun (WGS) entry which is preliminary data.</text>
</comment>
<protein>
    <recommendedName>
        <fullName evidence="4">Putative pterin-4-alpha-carbinolamine dehydratase</fullName>
        <shortName evidence="4">PHS</shortName>
        <ecNumber evidence="4">4.2.1.96</ecNumber>
    </recommendedName>
    <alternativeName>
        <fullName evidence="4">4-alpha-hydroxy-tetrahydropterin dehydratase</fullName>
    </alternativeName>
    <alternativeName>
        <fullName evidence="4">Pterin carbinolamine dehydratase</fullName>
        <shortName evidence="4">PCD</shortName>
    </alternativeName>
</protein>
<comment type="catalytic activity">
    <reaction evidence="1 4">
        <text>(4aS,6R)-4a-hydroxy-L-erythro-5,6,7,8-tetrahydrobiopterin = (6R)-L-erythro-6,7-dihydrobiopterin + H2O</text>
        <dbReference type="Rhea" id="RHEA:11920"/>
        <dbReference type="ChEBI" id="CHEBI:15377"/>
        <dbReference type="ChEBI" id="CHEBI:15642"/>
        <dbReference type="ChEBI" id="CHEBI:43120"/>
        <dbReference type="EC" id="4.2.1.96"/>
    </reaction>
</comment>
<dbReference type="InterPro" id="IPR036428">
    <property type="entry name" value="PCD_sf"/>
</dbReference>
<dbReference type="PANTHER" id="PTHR12599">
    <property type="entry name" value="PTERIN-4-ALPHA-CARBINOLAMINE DEHYDRATASE"/>
    <property type="match status" value="1"/>
</dbReference>
<reference evidence="5 6" key="1">
    <citation type="submission" date="2020-08" db="EMBL/GenBank/DDBJ databases">
        <title>Genomic Encyclopedia of Type Strains, Phase IV (KMG-IV): sequencing the most valuable type-strain genomes for metagenomic binning, comparative biology and taxonomic classification.</title>
        <authorList>
            <person name="Goeker M."/>
        </authorList>
    </citation>
    <scope>NUCLEOTIDE SEQUENCE [LARGE SCALE GENOMIC DNA]</scope>
    <source>
        <strain evidence="5 6">DSM 27165</strain>
    </source>
</reference>
<dbReference type="Pfam" id="PF01329">
    <property type="entry name" value="Pterin_4a"/>
    <property type="match status" value="1"/>
</dbReference>
<dbReference type="Proteomes" id="UP000575898">
    <property type="component" value="Unassembled WGS sequence"/>
</dbReference>
<dbReference type="PANTHER" id="PTHR12599:SF0">
    <property type="entry name" value="PTERIN-4-ALPHA-CARBINOLAMINE DEHYDRATASE"/>
    <property type="match status" value="1"/>
</dbReference>
<dbReference type="EC" id="4.2.1.96" evidence="4"/>
<dbReference type="NCBIfam" id="NF002018">
    <property type="entry name" value="PRK00823.1-3"/>
    <property type="match status" value="1"/>
</dbReference>
<dbReference type="EMBL" id="JACHHY010000007">
    <property type="protein sequence ID" value="MBB5018089.1"/>
    <property type="molecule type" value="Genomic_DNA"/>
</dbReference>
<proteinExistence type="inferred from homology"/>
<dbReference type="SUPFAM" id="SSF55248">
    <property type="entry name" value="PCD-like"/>
    <property type="match status" value="1"/>
</dbReference>
<evidence type="ECO:0000256" key="3">
    <source>
        <dbReference type="ARBA" id="ARBA00023239"/>
    </source>
</evidence>
<keyword evidence="6" id="KW-1185">Reference proteome</keyword>
<evidence type="ECO:0000256" key="4">
    <source>
        <dbReference type="HAMAP-Rule" id="MF_00434"/>
    </source>
</evidence>
<gene>
    <name evidence="5" type="ORF">HNQ59_001374</name>
</gene>
<dbReference type="GO" id="GO:0006729">
    <property type="term" value="P:tetrahydrobiopterin biosynthetic process"/>
    <property type="evidence" value="ECO:0007669"/>
    <property type="project" value="InterPro"/>
</dbReference>
<dbReference type="RefSeq" id="WP_184036853.1">
    <property type="nucleotide sequence ID" value="NZ_JACHHY010000007.1"/>
</dbReference>
<evidence type="ECO:0000313" key="5">
    <source>
        <dbReference type="EMBL" id="MBB5018089.1"/>
    </source>
</evidence>
<evidence type="ECO:0000313" key="6">
    <source>
        <dbReference type="Proteomes" id="UP000575898"/>
    </source>
</evidence>
<name>A0A840MLT4_9PROT</name>
<organism evidence="5 6">
    <name type="scientific">Chitinivorax tropicus</name>
    <dbReference type="NCBI Taxonomy" id="714531"/>
    <lineage>
        <taxon>Bacteria</taxon>
        <taxon>Pseudomonadati</taxon>
        <taxon>Pseudomonadota</taxon>
        <taxon>Betaproteobacteria</taxon>
        <taxon>Chitinivorax</taxon>
    </lineage>
</organism>
<evidence type="ECO:0000256" key="1">
    <source>
        <dbReference type="ARBA" id="ARBA00001554"/>
    </source>
</evidence>
<comment type="similarity">
    <text evidence="2 4">Belongs to the pterin-4-alpha-carbinolamine dehydratase family.</text>
</comment>
<evidence type="ECO:0000256" key="2">
    <source>
        <dbReference type="ARBA" id="ARBA00006472"/>
    </source>
</evidence>
<dbReference type="GO" id="GO:0008124">
    <property type="term" value="F:4-alpha-hydroxytetrahydrobiopterin dehydratase activity"/>
    <property type="evidence" value="ECO:0007669"/>
    <property type="project" value="UniProtKB-UniRule"/>
</dbReference>